<keyword evidence="11" id="KW-1185">Reference proteome</keyword>
<dbReference type="EMBL" id="CM001219">
    <property type="protein sequence ID" value="AES74221.1"/>
    <property type="molecule type" value="Genomic_DNA"/>
</dbReference>
<reference evidence="8 11" key="1">
    <citation type="journal article" date="2011" name="Nature">
        <title>The Medicago genome provides insight into the evolution of rhizobial symbioses.</title>
        <authorList>
            <person name="Young N.D."/>
            <person name="Debelle F."/>
            <person name="Oldroyd G.E."/>
            <person name="Geurts R."/>
            <person name="Cannon S.B."/>
            <person name="Udvardi M.K."/>
            <person name="Benedito V.A."/>
            <person name="Mayer K.F."/>
            <person name="Gouzy J."/>
            <person name="Schoof H."/>
            <person name="Van de Peer Y."/>
            <person name="Proost S."/>
            <person name="Cook D.R."/>
            <person name="Meyers B.C."/>
            <person name="Spannagl M."/>
            <person name="Cheung F."/>
            <person name="De Mita S."/>
            <person name="Krishnakumar V."/>
            <person name="Gundlach H."/>
            <person name="Zhou S."/>
            <person name="Mudge J."/>
            <person name="Bharti A.K."/>
            <person name="Murray J.D."/>
            <person name="Naoumkina M.A."/>
            <person name="Rosen B."/>
            <person name="Silverstein K.A."/>
            <person name="Tang H."/>
            <person name="Rombauts S."/>
            <person name="Zhao P.X."/>
            <person name="Zhou P."/>
            <person name="Barbe V."/>
            <person name="Bardou P."/>
            <person name="Bechner M."/>
            <person name="Bellec A."/>
            <person name="Berger A."/>
            <person name="Berges H."/>
            <person name="Bidwell S."/>
            <person name="Bisseling T."/>
            <person name="Choisne N."/>
            <person name="Couloux A."/>
            <person name="Denny R."/>
            <person name="Deshpande S."/>
            <person name="Dai X."/>
            <person name="Doyle J.J."/>
            <person name="Dudez A.M."/>
            <person name="Farmer A.D."/>
            <person name="Fouteau S."/>
            <person name="Franken C."/>
            <person name="Gibelin C."/>
            <person name="Gish J."/>
            <person name="Goldstein S."/>
            <person name="Gonzalez A.J."/>
            <person name="Green P.J."/>
            <person name="Hallab A."/>
            <person name="Hartog M."/>
            <person name="Hua A."/>
            <person name="Humphray S.J."/>
            <person name="Jeong D.H."/>
            <person name="Jing Y."/>
            <person name="Jocker A."/>
            <person name="Kenton S.M."/>
            <person name="Kim D.J."/>
            <person name="Klee K."/>
            <person name="Lai H."/>
            <person name="Lang C."/>
            <person name="Lin S."/>
            <person name="Macmil S.L."/>
            <person name="Magdelenat G."/>
            <person name="Matthews L."/>
            <person name="McCorrison J."/>
            <person name="Monaghan E.L."/>
            <person name="Mun J.H."/>
            <person name="Najar F.Z."/>
            <person name="Nicholson C."/>
            <person name="Noirot C."/>
            <person name="O'Bleness M."/>
            <person name="Paule C.R."/>
            <person name="Poulain J."/>
            <person name="Prion F."/>
            <person name="Qin B."/>
            <person name="Qu C."/>
            <person name="Retzel E.F."/>
            <person name="Riddle C."/>
            <person name="Sallet E."/>
            <person name="Samain S."/>
            <person name="Samson N."/>
            <person name="Sanders I."/>
            <person name="Saurat O."/>
            <person name="Scarpelli C."/>
            <person name="Schiex T."/>
            <person name="Segurens B."/>
            <person name="Severin A.J."/>
            <person name="Sherrier D.J."/>
            <person name="Shi R."/>
            <person name="Sims S."/>
            <person name="Singer S.R."/>
            <person name="Sinharoy S."/>
            <person name="Sterck L."/>
            <person name="Viollet A."/>
            <person name="Wang B.B."/>
            <person name="Wang K."/>
            <person name="Wang M."/>
            <person name="Wang X."/>
            <person name="Warfsmann J."/>
            <person name="Weissenbach J."/>
            <person name="White D.D."/>
            <person name="White J.D."/>
            <person name="Wiley G.B."/>
            <person name="Wincker P."/>
            <person name="Xing Y."/>
            <person name="Yang L."/>
            <person name="Yao Z."/>
            <person name="Ying F."/>
            <person name="Zhai J."/>
            <person name="Zhou L."/>
            <person name="Zuber A."/>
            <person name="Denarie J."/>
            <person name="Dixon R.A."/>
            <person name="May G.D."/>
            <person name="Schwartz D.C."/>
            <person name="Rogers J."/>
            <person name="Quetier F."/>
            <person name="Town C.D."/>
            <person name="Roe B.A."/>
        </authorList>
    </citation>
    <scope>NUCLEOTIDE SEQUENCE [LARGE SCALE GENOMIC DNA]</scope>
    <source>
        <strain evidence="8">A17</strain>
        <strain evidence="10 11">cv. Jemalong A17</strain>
    </source>
</reference>
<reference evidence="10" key="3">
    <citation type="submission" date="2015-04" db="UniProtKB">
        <authorList>
            <consortium name="EnsemblPlants"/>
        </authorList>
    </citation>
    <scope>IDENTIFICATION</scope>
    <source>
        <strain evidence="10">cv. Jemalong A17</strain>
    </source>
</reference>
<evidence type="ECO:0000256" key="4">
    <source>
        <dbReference type="ARBA" id="ARBA00035011"/>
    </source>
</evidence>
<evidence type="ECO:0000313" key="9">
    <source>
        <dbReference type="EMBL" id="RHN71316.1"/>
    </source>
</evidence>
<dbReference type="OMA" id="GRFTWAP"/>
<evidence type="ECO:0000256" key="5">
    <source>
        <dbReference type="ARBA" id="ARBA00037626"/>
    </source>
</evidence>
<dbReference type="Gramene" id="rna19983">
    <property type="protein sequence ID" value="RHN71316.1"/>
    <property type="gene ID" value="gene19983"/>
</dbReference>
<dbReference type="PaxDb" id="3880-AES74221"/>
<organism evidence="8 11">
    <name type="scientific">Medicago truncatula</name>
    <name type="common">Barrel medic</name>
    <name type="synonym">Medicago tribuloides</name>
    <dbReference type="NCBI Taxonomy" id="3880"/>
    <lineage>
        <taxon>Eukaryota</taxon>
        <taxon>Viridiplantae</taxon>
        <taxon>Streptophyta</taxon>
        <taxon>Embryophyta</taxon>
        <taxon>Tracheophyta</taxon>
        <taxon>Spermatophyta</taxon>
        <taxon>Magnoliopsida</taxon>
        <taxon>eudicotyledons</taxon>
        <taxon>Gunneridae</taxon>
        <taxon>Pentapetalae</taxon>
        <taxon>rosids</taxon>
        <taxon>fabids</taxon>
        <taxon>Fabales</taxon>
        <taxon>Fabaceae</taxon>
        <taxon>Papilionoideae</taxon>
        <taxon>50 kb inversion clade</taxon>
        <taxon>NPAAA clade</taxon>
        <taxon>Hologalegina</taxon>
        <taxon>IRL clade</taxon>
        <taxon>Trifolieae</taxon>
        <taxon>Medicago</taxon>
    </lineage>
</organism>
<keyword evidence="3" id="KW-0325">Glycoprotein</keyword>
<evidence type="ECO:0000313" key="10">
    <source>
        <dbReference type="EnsemblPlants" id="AES74221"/>
    </source>
</evidence>
<evidence type="ECO:0000313" key="11">
    <source>
        <dbReference type="Proteomes" id="UP000002051"/>
    </source>
</evidence>
<dbReference type="InterPro" id="IPR003245">
    <property type="entry name" value="Phytocyanin_dom"/>
</dbReference>
<dbReference type="PROSITE" id="PS51485">
    <property type="entry name" value="PHYTOCYANIN"/>
    <property type="match status" value="1"/>
</dbReference>
<keyword evidence="1 6" id="KW-0732">Signal</keyword>
<dbReference type="GO" id="GO:0005886">
    <property type="term" value="C:plasma membrane"/>
    <property type="evidence" value="ECO:0000318"/>
    <property type="project" value="GO_Central"/>
</dbReference>
<name>G7J772_MEDTR</name>
<dbReference type="InterPro" id="IPR039391">
    <property type="entry name" value="Phytocyanin-like"/>
</dbReference>
<dbReference type="OrthoDB" id="676939at2759"/>
<dbReference type="KEGG" id="mtr:11420439"/>
<accession>G7J772</accession>
<proteinExistence type="inferred from homology"/>
<dbReference type="STRING" id="3880.G7J772"/>
<reference evidence="12" key="4">
    <citation type="journal article" date="2018" name="Nat. Plants">
        <title>Whole-genome landscape of Medicago truncatula symbiotic genes.</title>
        <authorList>
            <person name="Pecrix Y."/>
            <person name="Staton S.E."/>
            <person name="Sallet E."/>
            <person name="Lelandais-Briere C."/>
            <person name="Moreau S."/>
            <person name="Carrere S."/>
            <person name="Blein T."/>
            <person name="Jardinaud M.F."/>
            <person name="Latrasse D."/>
            <person name="Zouine M."/>
            <person name="Zahm M."/>
            <person name="Kreplak J."/>
            <person name="Mayjonade B."/>
            <person name="Satge C."/>
            <person name="Perez M."/>
            <person name="Cauet S."/>
            <person name="Marande W."/>
            <person name="Chantry-Darmon C."/>
            <person name="Lopez-Roques C."/>
            <person name="Bouchez O."/>
            <person name="Berard A."/>
            <person name="Debelle F."/>
            <person name="Munos S."/>
            <person name="Bendahmane A."/>
            <person name="Berges H."/>
            <person name="Niebel A."/>
            <person name="Buitink J."/>
            <person name="Frugier F."/>
            <person name="Benhamed M."/>
            <person name="Crespi M."/>
            <person name="Gouzy J."/>
            <person name="Gamas P."/>
        </authorList>
    </citation>
    <scope>NUCLEOTIDE SEQUENCE [LARGE SCALE GENOMIC DNA]</scope>
    <source>
        <strain evidence="12">cv. Jemalong A17</strain>
    </source>
</reference>
<comment type="similarity">
    <text evidence="4">Belongs to the early nodulin-like (ENODL) family.</text>
</comment>
<evidence type="ECO:0000256" key="6">
    <source>
        <dbReference type="SAM" id="SignalP"/>
    </source>
</evidence>
<evidence type="ECO:0000259" key="7">
    <source>
        <dbReference type="PROSITE" id="PS51485"/>
    </source>
</evidence>
<reference evidence="8 11" key="2">
    <citation type="journal article" date="2014" name="BMC Genomics">
        <title>An improved genome release (version Mt4.0) for the model legume Medicago truncatula.</title>
        <authorList>
            <person name="Tang H."/>
            <person name="Krishnakumar V."/>
            <person name="Bidwell S."/>
            <person name="Rosen B."/>
            <person name="Chan A."/>
            <person name="Zhou S."/>
            <person name="Gentzbittel L."/>
            <person name="Childs K.L."/>
            <person name="Yandell M."/>
            <person name="Gundlach H."/>
            <person name="Mayer K.F."/>
            <person name="Schwartz D.C."/>
            <person name="Town C.D."/>
        </authorList>
    </citation>
    <scope>GENOME REANNOTATION</scope>
    <source>
        <strain evidence="10 11">cv. Jemalong A17</strain>
    </source>
</reference>
<dbReference type="EnsemblPlants" id="AES74221">
    <property type="protein sequence ID" value="AES74221"/>
    <property type="gene ID" value="MTR_3g117110"/>
</dbReference>
<dbReference type="Pfam" id="PF02298">
    <property type="entry name" value="Cu_bind_like"/>
    <property type="match status" value="1"/>
</dbReference>
<dbReference type="PANTHER" id="PTHR33021:SF262">
    <property type="entry name" value="EARLY NODULIN-LIKE PROTEIN 20"/>
    <property type="match status" value="1"/>
</dbReference>
<comment type="function">
    <text evidence="5">May act as a carbohydrate transporter.</text>
</comment>
<dbReference type="AlphaFoldDB" id="G7J772"/>
<protein>
    <submittedName>
        <fullName evidence="8">Early nodulin-like protein</fullName>
    </submittedName>
    <submittedName>
        <fullName evidence="9">Putative cupredoxin</fullName>
    </submittedName>
</protein>
<dbReference type="Proteomes" id="UP000265566">
    <property type="component" value="Chromosome 3"/>
</dbReference>
<evidence type="ECO:0000313" key="8">
    <source>
        <dbReference type="EMBL" id="AES74221.1"/>
    </source>
</evidence>
<dbReference type="SMR" id="G7J772"/>
<dbReference type="GO" id="GO:0009055">
    <property type="term" value="F:electron transfer activity"/>
    <property type="evidence" value="ECO:0007669"/>
    <property type="project" value="InterPro"/>
</dbReference>
<dbReference type="eggNOG" id="ENOG502S30B">
    <property type="taxonomic scope" value="Eukaryota"/>
</dbReference>
<dbReference type="InterPro" id="IPR008972">
    <property type="entry name" value="Cupredoxin"/>
</dbReference>
<evidence type="ECO:0000256" key="2">
    <source>
        <dbReference type="ARBA" id="ARBA00023157"/>
    </source>
</evidence>
<dbReference type="Gene3D" id="2.60.40.420">
    <property type="entry name" value="Cupredoxins - blue copper proteins"/>
    <property type="match status" value="1"/>
</dbReference>
<dbReference type="SUPFAM" id="SSF49503">
    <property type="entry name" value="Cupredoxins"/>
    <property type="match status" value="1"/>
</dbReference>
<dbReference type="HOGENOM" id="CLU_058719_3_4_1"/>
<evidence type="ECO:0000256" key="1">
    <source>
        <dbReference type="ARBA" id="ARBA00022729"/>
    </source>
</evidence>
<dbReference type="FunFam" id="2.60.40.420:FF:000018">
    <property type="entry name" value="Lamin-like protein"/>
    <property type="match status" value="1"/>
</dbReference>
<evidence type="ECO:0000313" key="12">
    <source>
        <dbReference type="Proteomes" id="UP000265566"/>
    </source>
</evidence>
<reference evidence="9" key="5">
    <citation type="journal article" date="2018" name="Nat. Plants">
        <title>Whole-genome landscape of Medicago truncatula symbiotic genes.</title>
        <authorList>
            <person name="Pecrix Y."/>
            <person name="Gamas P."/>
            <person name="Carrere S."/>
        </authorList>
    </citation>
    <scope>NUCLEOTIDE SEQUENCE</scope>
    <source>
        <tissue evidence="9">Leaves</tissue>
    </source>
</reference>
<gene>
    <name evidence="10" type="primary">11420439</name>
    <name evidence="8" type="ordered locus">MTR_3g117110</name>
    <name evidence="9" type="ORF">MtrunA17_Chr3g0144921</name>
</gene>
<keyword evidence="2" id="KW-1015">Disulfide bond</keyword>
<feature type="chain" id="PRO_5014572727" evidence="6">
    <location>
        <begin position="25"/>
        <end position="167"/>
    </location>
</feature>
<evidence type="ECO:0000256" key="3">
    <source>
        <dbReference type="ARBA" id="ARBA00023180"/>
    </source>
</evidence>
<sequence>MEVGRKIIVCLLMIITMGSYRIEGREPVLHRVGGGRYTWDPKINFTNWASNEHFYQGDWLYFGFDKHIYNVLEVNKTNYEKCVDKGFISNITRGGRDVFQLLEAKTYYFLCGRGFCFHGMKVDINVEPLPPDNASPIVPEKACSTRKMNQIKLSSVLLVLAMTWIFL</sequence>
<dbReference type="PANTHER" id="PTHR33021">
    <property type="entry name" value="BLUE COPPER PROTEIN"/>
    <property type="match status" value="1"/>
</dbReference>
<dbReference type="Proteomes" id="UP000002051">
    <property type="component" value="Chromosome 3"/>
</dbReference>
<feature type="domain" description="Phytocyanin" evidence="7">
    <location>
        <begin position="28"/>
        <end position="128"/>
    </location>
</feature>
<feature type="signal peptide" evidence="6">
    <location>
        <begin position="1"/>
        <end position="24"/>
    </location>
</feature>
<dbReference type="EMBL" id="PSQE01000003">
    <property type="protein sequence ID" value="RHN71316.1"/>
    <property type="molecule type" value="Genomic_DNA"/>
</dbReference>